<dbReference type="EMBL" id="MCZF01000295">
    <property type="protein sequence ID" value="PMM40840.1"/>
    <property type="molecule type" value="Genomic_DNA"/>
</dbReference>
<comment type="caution">
    <text evidence="1">The sequence shown here is derived from an EMBL/GenBank/DDBJ whole genome shotgun (WGS) entry which is preliminary data.</text>
</comment>
<dbReference type="Proteomes" id="UP000235533">
    <property type="component" value="Unassembled WGS sequence"/>
</dbReference>
<sequence length="98" mass="11402">MFIQHFEINNEIQVKKLFNDVAIIPVKGVVEPGSVTAKGWSDFLTTIFDEWLTHDFGSVFILYFDNFLGMWMDLFRHIDPIIIDISKRNDKPLIGDKV</sequence>
<proteinExistence type="predicted"/>
<evidence type="ECO:0000313" key="2">
    <source>
        <dbReference type="Proteomes" id="UP000235533"/>
    </source>
</evidence>
<gene>
    <name evidence="1" type="ORF">BCT54_11300</name>
</gene>
<accession>A0A2N7JJT3</accession>
<dbReference type="AlphaFoldDB" id="A0A2N7JJT3"/>
<name>A0A2N7JJT3_VIBSP</name>
<reference evidence="2" key="1">
    <citation type="submission" date="2016-07" db="EMBL/GenBank/DDBJ databases">
        <title>Nontailed viruses are major unrecognized killers of bacteria in the ocean.</title>
        <authorList>
            <person name="Kauffman K."/>
            <person name="Hussain F."/>
            <person name="Yang J."/>
            <person name="Arevalo P."/>
            <person name="Brown J."/>
            <person name="Cutler M."/>
            <person name="Kelly L."/>
            <person name="Polz M.F."/>
        </authorList>
    </citation>
    <scope>NUCLEOTIDE SEQUENCE [LARGE SCALE GENOMIC DNA]</scope>
    <source>
        <strain evidence="2">10N.261.48.B5</strain>
    </source>
</reference>
<organism evidence="1 2">
    <name type="scientific">Vibrio splendidus</name>
    <dbReference type="NCBI Taxonomy" id="29497"/>
    <lineage>
        <taxon>Bacteria</taxon>
        <taxon>Pseudomonadati</taxon>
        <taxon>Pseudomonadota</taxon>
        <taxon>Gammaproteobacteria</taxon>
        <taxon>Vibrionales</taxon>
        <taxon>Vibrionaceae</taxon>
        <taxon>Vibrio</taxon>
    </lineage>
</organism>
<evidence type="ECO:0000313" key="1">
    <source>
        <dbReference type="EMBL" id="PMM40840.1"/>
    </source>
</evidence>
<protein>
    <submittedName>
        <fullName evidence="1">Uncharacterized protein</fullName>
    </submittedName>
</protein>